<keyword evidence="3" id="KW-0378">Hydrolase</keyword>
<evidence type="ECO:0000259" key="5">
    <source>
        <dbReference type="Pfam" id="PF08386"/>
    </source>
</evidence>
<dbReference type="RefSeq" id="WP_354024886.1">
    <property type="nucleotide sequence ID" value="NZ_JBEPSJ010000002.1"/>
</dbReference>
<evidence type="ECO:0000256" key="2">
    <source>
        <dbReference type="ARBA" id="ARBA00022729"/>
    </source>
</evidence>
<comment type="caution">
    <text evidence="6">The sequence shown here is derived from an EMBL/GenBank/DDBJ whole genome shotgun (WGS) entry which is preliminary data.</text>
</comment>
<proteinExistence type="inferred from homology"/>
<protein>
    <submittedName>
        <fullName evidence="6">Pimeloyl-ACP methyl ester carboxylesterase</fullName>
    </submittedName>
</protein>
<comment type="similarity">
    <text evidence="1">Belongs to the peptidase S33 family.</text>
</comment>
<dbReference type="PROSITE" id="PS51257">
    <property type="entry name" value="PROKAR_LIPOPROTEIN"/>
    <property type="match status" value="1"/>
</dbReference>
<dbReference type="SUPFAM" id="SSF53474">
    <property type="entry name" value="alpha/beta-Hydrolases"/>
    <property type="match status" value="1"/>
</dbReference>
<dbReference type="EMBL" id="JBEPSJ010000002">
    <property type="protein sequence ID" value="MET4582713.1"/>
    <property type="molecule type" value="Genomic_DNA"/>
</dbReference>
<dbReference type="PANTHER" id="PTHR43248:SF29">
    <property type="entry name" value="TRIPEPTIDYL AMINOPEPTIDASE"/>
    <property type="match status" value="1"/>
</dbReference>
<keyword evidence="7" id="KW-1185">Reference proteome</keyword>
<feature type="domain" description="Peptidase S33 tripeptidyl aminopeptidase-like C-terminal" evidence="5">
    <location>
        <begin position="410"/>
        <end position="506"/>
    </location>
</feature>
<dbReference type="InterPro" id="IPR051601">
    <property type="entry name" value="Serine_prot/Carboxylest_S33"/>
</dbReference>
<dbReference type="Proteomes" id="UP001549257">
    <property type="component" value="Unassembled WGS sequence"/>
</dbReference>
<evidence type="ECO:0000256" key="1">
    <source>
        <dbReference type="ARBA" id="ARBA00010088"/>
    </source>
</evidence>
<evidence type="ECO:0000313" key="6">
    <source>
        <dbReference type="EMBL" id="MET4582713.1"/>
    </source>
</evidence>
<evidence type="ECO:0000256" key="3">
    <source>
        <dbReference type="ARBA" id="ARBA00022801"/>
    </source>
</evidence>
<reference evidence="6 7" key="1">
    <citation type="submission" date="2024-06" db="EMBL/GenBank/DDBJ databases">
        <title>Sorghum-associated microbial communities from plants grown in Nebraska, USA.</title>
        <authorList>
            <person name="Schachtman D."/>
        </authorList>
    </citation>
    <scope>NUCLEOTIDE SEQUENCE [LARGE SCALE GENOMIC DNA]</scope>
    <source>
        <strain evidence="6 7">2857</strain>
    </source>
</reference>
<dbReference type="Gene3D" id="3.40.50.1820">
    <property type="entry name" value="alpha/beta hydrolase"/>
    <property type="match status" value="1"/>
</dbReference>
<feature type="chain" id="PRO_5045099933" evidence="4">
    <location>
        <begin position="25"/>
        <end position="506"/>
    </location>
</feature>
<sequence length="506" mass="52713">MTTRTLAALATAAAVALLTGCGIAAPPAPTMSAPAGLERFYSQQIDWADCEPEGMECSTVTAPIDWSNPDDGDISLAVVRLATDSPTRVGSLLMNPGGPGGSGVELVQQAAEFVTSDDLRDNFDIVGWDPRGVGQSTGVECYGPAEMDEFLYGVPANPAGSDAWYAEQVDREKAFAAACATNTGPLLGQIDVESNARDMDMLRAVLGDSKLNYLGFSYGTSFGAHYAELFPENVGRLVLDGAIDPSLPSSETFTVQMAGFENAFRAYIADCLSTTACPFVGDLEAALAQAGELFAGVEARALKSDDGRQLTASTLGTALAYPLYDEGSWPALSQMLTELGAGDATLALQFADAYNSRNDDGTYADQSMAVYTAATCLDGTYTGGLEATKATMAAIEAAAPTVGEYVSYGDWAHIDIACQNWAYPSAITPHAIVADGAAPILVLGTTNDPATPYAWAQAMADQLASGVLVTRAGEGHTAYGQGNDCIDTTVDDYLIDGTVPKADPLC</sequence>
<evidence type="ECO:0000256" key="4">
    <source>
        <dbReference type="SAM" id="SignalP"/>
    </source>
</evidence>
<gene>
    <name evidence="6" type="ORF">ABIE21_002223</name>
</gene>
<evidence type="ECO:0000313" key="7">
    <source>
        <dbReference type="Proteomes" id="UP001549257"/>
    </source>
</evidence>
<keyword evidence="2 4" id="KW-0732">Signal</keyword>
<feature type="signal peptide" evidence="4">
    <location>
        <begin position="1"/>
        <end position="24"/>
    </location>
</feature>
<name>A0ABV2QNU3_9MICO</name>
<organism evidence="6 7">
    <name type="scientific">Conyzicola nivalis</name>
    <dbReference type="NCBI Taxonomy" id="1477021"/>
    <lineage>
        <taxon>Bacteria</taxon>
        <taxon>Bacillati</taxon>
        <taxon>Actinomycetota</taxon>
        <taxon>Actinomycetes</taxon>
        <taxon>Micrococcales</taxon>
        <taxon>Microbacteriaceae</taxon>
        <taxon>Conyzicola</taxon>
    </lineage>
</organism>
<dbReference type="InterPro" id="IPR013595">
    <property type="entry name" value="Pept_S33_TAP-like_C"/>
</dbReference>
<accession>A0ABV2QNU3</accession>
<dbReference type="Pfam" id="PF08386">
    <property type="entry name" value="Abhydrolase_4"/>
    <property type="match status" value="1"/>
</dbReference>
<dbReference type="InterPro" id="IPR029058">
    <property type="entry name" value="AB_hydrolase_fold"/>
</dbReference>
<dbReference type="PANTHER" id="PTHR43248">
    <property type="entry name" value="2-SUCCINYL-6-HYDROXY-2,4-CYCLOHEXADIENE-1-CARBOXYLATE SYNTHASE"/>
    <property type="match status" value="1"/>
</dbReference>